<dbReference type="InterPro" id="IPR047040">
    <property type="entry name" value="FlhF__GTPase_dom"/>
</dbReference>
<protein>
    <recommendedName>
        <fullName evidence="3 13">Flagellar biosynthesis protein FlhF</fullName>
    </recommendedName>
</protein>
<keyword evidence="17" id="KW-0969">Cilium</keyword>
<evidence type="ECO:0000256" key="8">
    <source>
        <dbReference type="ARBA" id="ARBA00022927"/>
    </source>
</evidence>
<dbReference type="Proteomes" id="UP001199296">
    <property type="component" value="Unassembled WGS sequence"/>
</dbReference>
<dbReference type="GO" id="GO:0005047">
    <property type="term" value="F:signal recognition particle binding"/>
    <property type="evidence" value="ECO:0007669"/>
    <property type="project" value="TreeGrafter"/>
</dbReference>
<dbReference type="SMART" id="SM00962">
    <property type="entry name" value="SRP54"/>
    <property type="match status" value="1"/>
</dbReference>
<evidence type="ECO:0000313" key="17">
    <source>
        <dbReference type="EMBL" id="MCC3145188.1"/>
    </source>
</evidence>
<comment type="caution">
    <text evidence="17">The sequence shown here is derived from an EMBL/GenBank/DDBJ whole genome shotgun (WGS) entry which is preliminary data.</text>
</comment>
<keyword evidence="5" id="KW-1003">Cell membrane</keyword>
<keyword evidence="10" id="KW-0472">Membrane</keyword>
<dbReference type="RefSeq" id="WP_229345771.1">
    <property type="nucleotide sequence ID" value="NZ_JAJFAT010000009.1"/>
</dbReference>
<evidence type="ECO:0000256" key="4">
    <source>
        <dbReference type="ARBA" id="ARBA00022448"/>
    </source>
</evidence>
<name>A0AAW4WYG8_9FIRM</name>
<keyword evidence="4" id="KW-0813">Transport</keyword>
<dbReference type="GO" id="GO:0003924">
    <property type="term" value="F:GTPase activity"/>
    <property type="evidence" value="ECO:0007669"/>
    <property type="project" value="UniProtKB-UniRule"/>
</dbReference>
<evidence type="ECO:0000256" key="14">
    <source>
        <dbReference type="SAM" id="MobiDB-lite"/>
    </source>
</evidence>
<keyword evidence="18" id="KW-1185">Reference proteome</keyword>
<keyword evidence="9" id="KW-0342">GTP-binding</keyword>
<dbReference type="Gene3D" id="1.20.120.1380">
    <property type="entry name" value="Flagellar FlhF biosynthesis protein, N domain"/>
    <property type="match status" value="1"/>
</dbReference>
<reference evidence="17 18" key="1">
    <citation type="submission" date="2021-10" db="EMBL/GenBank/DDBJ databases">
        <authorList>
            <person name="Grouzdev D.S."/>
            <person name="Pantiukh K.S."/>
            <person name="Krutkina M.S."/>
        </authorList>
    </citation>
    <scope>NUCLEOTIDE SEQUENCE [LARGE SCALE GENOMIC DNA]</scope>
    <source>
        <strain evidence="17 18">Z-7514</strain>
    </source>
</reference>
<evidence type="ECO:0000259" key="16">
    <source>
        <dbReference type="SMART" id="SM00962"/>
    </source>
</evidence>
<evidence type="ECO:0000313" key="18">
    <source>
        <dbReference type="Proteomes" id="UP001199296"/>
    </source>
</evidence>
<dbReference type="SUPFAM" id="SSF52540">
    <property type="entry name" value="P-loop containing nucleoside triphosphate hydrolases"/>
    <property type="match status" value="1"/>
</dbReference>
<feature type="domain" description="SRP54-type proteins GTP-binding" evidence="16">
    <location>
        <begin position="213"/>
        <end position="405"/>
    </location>
</feature>
<dbReference type="Pfam" id="PF00448">
    <property type="entry name" value="SRP54"/>
    <property type="match status" value="1"/>
</dbReference>
<dbReference type="InterPro" id="IPR000897">
    <property type="entry name" value="SRP54_GTPase_dom"/>
</dbReference>
<dbReference type="NCBIfam" id="TIGR03499">
    <property type="entry name" value="FlhF"/>
    <property type="match status" value="1"/>
</dbReference>
<feature type="region of interest" description="Disordered" evidence="14">
    <location>
        <begin position="82"/>
        <end position="140"/>
    </location>
</feature>
<evidence type="ECO:0000256" key="11">
    <source>
        <dbReference type="ARBA" id="ARBA00023225"/>
    </source>
</evidence>
<feature type="domain" description="AAA+ ATPase" evidence="15">
    <location>
        <begin position="212"/>
        <end position="359"/>
    </location>
</feature>
<dbReference type="PANTHER" id="PTHR43134:SF3">
    <property type="entry name" value="FLAGELLAR BIOSYNTHESIS PROTEIN FLHF"/>
    <property type="match status" value="1"/>
</dbReference>
<dbReference type="Gene3D" id="3.40.50.300">
    <property type="entry name" value="P-loop containing nucleotide triphosphate hydrolases"/>
    <property type="match status" value="1"/>
</dbReference>
<dbReference type="SMART" id="SM00382">
    <property type="entry name" value="AAA"/>
    <property type="match status" value="1"/>
</dbReference>
<dbReference type="InterPro" id="IPR027417">
    <property type="entry name" value="P-loop_NTPase"/>
</dbReference>
<keyword evidence="8" id="KW-0653">Protein transport</keyword>
<dbReference type="FunFam" id="3.40.50.300:FF:000695">
    <property type="entry name" value="Flagellar biosynthesis regulator FlhF"/>
    <property type="match status" value="1"/>
</dbReference>
<evidence type="ECO:0000259" key="15">
    <source>
        <dbReference type="SMART" id="SM00382"/>
    </source>
</evidence>
<dbReference type="EMBL" id="JAJFAT010000009">
    <property type="protein sequence ID" value="MCC3145188.1"/>
    <property type="molecule type" value="Genomic_DNA"/>
</dbReference>
<evidence type="ECO:0000256" key="9">
    <source>
        <dbReference type="ARBA" id="ARBA00023134"/>
    </source>
</evidence>
<dbReference type="GO" id="GO:0006614">
    <property type="term" value="P:SRP-dependent cotranslational protein targeting to membrane"/>
    <property type="evidence" value="ECO:0007669"/>
    <property type="project" value="UniProtKB-UniRule"/>
</dbReference>
<comment type="function">
    <text evidence="12">Necessary for flagellar biosynthesis. May be involved in translocation of the flagellum.</text>
</comment>
<dbReference type="AlphaFoldDB" id="A0AAW4WYG8"/>
<evidence type="ECO:0000256" key="5">
    <source>
        <dbReference type="ARBA" id="ARBA00022475"/>
    </source>
</evidence>
<evidence type="ECO:0000256" key="3">
    <source>
        <dbReference type="ARBA" id="ARBA00014919"/>
    </source>
</evidence>
<evidence type="ECO:0000256" key="13">
    <source>
        <dbReference type="NCBIfam" id="TIGR03499"/>
    </source>
</evidence>
<dbReference type="InterPro" id="IPR003593">
    <property type="entry name" value="AAA+_ATPase"/>
</dbReference>
<proteinExistence type="inferred from homology"/>
<dbReference type="GO" id="GO:0005886">
    <property type="term" value="C:plasma membrane"/>
    <property type="evidence" value="ECO:0007669"/>
    <property type="project" value="UniProtKB-SubCell"/>
</dbReference>
<evidence type="ECO:0000256" key="2">
    <source>
        <dbReference type="ARBA" id="ARBA00008531"/>
    </source>
</evidence>
<comment type="subcellular location">
    <subcellularLocation>
        <location evidence="1">Cell membrane</location>
        <topology evidence="1">Peripheral membrane protein</topology>
        <orientation evidence="1">Cytoplasmic side</orientation>
    </subcellularLocation>
</comment>
<keyword evidence="11" id="KW-1006">Bacterial flagellum protein export</keyword>
<evidence type="ECO:0000256" key="6">
    <source>
        <dbReference type="ARBA" id="ARBA00022741"/>
    </source>
</evidence>
<evidence type="ECO:0000256" key="10">
    <source>
        <dbReference type="ARBA" id="ARBA00023136"/>
    </source>
</evidence>
<dbReference type="GO" id="GO:0044781">
    <property type="term" value="P:bacterial-type flagellum organization"/>
    <property type="evidence" value="ECO:0007669"/>
    <property type="project" value="UniProtKB-UniRule"/>
</dbReference>
<keyword evidence="6" id="KW-0547">Nucleotide-binding</keyword>
<comment type="similarity">
    <text evidence="2">Belongs to the GTP-binding SRP family.</text>
</comment>
<feature type="compositionally biased region" description="Basic and acidic residues" evidence="14">
    <location>
        <begin position="104"/>
        <end position="129"/>
    </location>
</feature>
<organism evidence="17 18">
    <name type="scientific">Halanaerobium polyolivorans</name>
    <dbReference type="NCBI Taxonomy" id="2886943"/>
    <lineage>
        <taxon>Bacteria</taxon>
        <taxon>Bacillati</taxon>
        <taxon>Bacillota</taxon>
        <taxon>Clostridia</taxon>
        <taxon>Halanaerobiales</taxon>
        <taxon>Halanaerobiaceae</taxon>
        <taxon>Halanaerobium</taxon>
    </lineage>
</organism>
<gene>
    <name evidence="17" type="primary">flhF</name>
    <name evidence="17" type="ORF">LJ207_07615</name>
</gene>
<evidence type="ECO:0000256" key="1">
    <source>
        <dbReference type="ARBA" id="ARBA00004413"/>
    </source>
</evidence>
<keyword evidence="17" id="KW-0282">Flagellum</keyword>
<dbReference type="PANTHER" id="PTHR43134">
    <property type="entry name" value="SIGNAL RECOGNITION PARTICLE RECEPTOR SUBUNIT ALPHA"/>
    <property type="match status" value="1"/>
</dbReference>
<accession>A0AAW4WYG8</accession>
<dbReference type="GO" id="GO:0015031">
    <property type="term" value="P:protein transport"/>
    <property type="evidence" value="ECO:0007669"/>
    <property type="project" value="UniProtKB-KW"/>
</dbReference>
<evidence type="ECO:0000256" key="7">
    <source>
        <dbReference type="ARBA" id="ARBA00022795"/>
    </source>
</evidence>
<dbReference type="GO" id="GO:0005525">
    <property type="term" value="F:GTP binding"/>
    <property type="evidence" value="ECO:0007669"/>
    <property type="project" value="UniProtKB-UniRule"/>
</dbReference>
<dbReference type="CDD" id="cd17873">
    <property type="entry name" value="FlhF"/>
    <property type="match status" value="1"/>
</dbReference>
<evidence type="ECO:0000256" key="12">
    <source>
        <dbReference type="ARBA" id="ARBA00025337"/>
    </source>
</evidence>
<sequence>MKVKKYSGENMQDVIFQVKADLGPEAVIIEKRKYNKGGIFGFFGKTVFEVLAALEEPKTANPNPESKNAIKEFIDEIQNTEMGAEKKNEQSETDTIEISGSKKSSRDFKKAMEHYRAEEKAKNTRREKQQSNSKKQKVKAKSTVNDFKDIQLQDENQLYNYLLEQGVESRIVNKLIREIKAGSSVEGEDFKTELKEFFRDYFIQDLNNSKTAQKVIALVGPTGVGKTTTMAKLAADFVINENKKAALITADTYRIAAVEQLRTYADILDIAFAVCYSSSKLEKMINERFKDYDIILVDTPGRSWRKEEQLAELKAYTRPDLIDEVHLLLSMSTKSRDLKHIINSFSEVSPDKILLTKLDETRSYGDIINIRENYQLPYSYLTFGQDVPEDIKTADAENLFEYLFDDIYG</sequence>
<keyword evidence="7" id="KW-1005">Bacterial flagellum biogenesis</keyword>
<dbReference type="InterPro" id="IPR020006">
    <property type="entry name" value="FlhF"/>
</dbReference>
<keyword evidence="17" id="KW-0966">Cell projection</keyword>